<proteinExistence type="predicted"/>
<reference evidence="1" key="1">
    <citation type="submission" date="2023-07" db="EMBL/GenBank/DDBJ databases">
        <title>Chromosome-level genome assembly of Artemia franciscana.</title>
        <authorList>
            <person name="Jo E."/>
        </authorList>
    </citation>
    <scope>NUCLEOTIDE SEQUENCE</scope>
    <source>
        <tissue evidence="1">Whole body</tissue>
    </source>
</reference>
<evidence type="ECO:0000313" key="1">
    <source>
        <dbReference type="EMBL" id="KAK2720824.1"/>
    </source>
</evidence>
<evidence type="ECO:0008006" key="3">
    <source>
        <dbReference type="Google" id="ProtNLM"/>
    </source>
</evidence>
<dbReference type="EMBL" id="JAVRJZ010000007">
    <property type="protein sequence ID" value="KAK2720824.1"/>
    <property type="molecule type" value="Genomic_DNA"/>
</dbReference>
<organism evidence="1 2">
    <name type="scientific">Artemia franciscana</name>
    <name type="common">Brine shrimp</name>
    <name type="synonym">Artemia sanfranciscana</name>
    <dbReference type="NCBI Taxonomy" id="6661"/>
    <lineage>
        <taxon>Eukaryota</taxon>
        <taxon>Metazoa</taxon>
        <taxon>Ecdysozoa</taxon>
        <taxon>Arthropoda</taxon>
        <taxon>Crustacea</taxon>
        <taxon>Branchiopoda</taxon>
        <taxon>Anostraca</taxon>
        <taxon>Artemiidae</taxon>
        <taxon>Artemia</taxon>
    </lineage>
</organism>
<dbReference type="AlphaFoldDB" id="A0AA88LC82"/>
<dbReference type="InterPro" id="IPR050951">
    <property type="entry name" value="Retrovirus_Pol_polyprotein"/>
</dbReference>
<evidence type="ECO:0000313" key="2">
    <source>
        <dbReference type="Proteomes" id="UP001187531"/>
    </source>
</evidence>
<protein>
    <recommendedName>
        <fullName evidence="3">Integrase zinc-binding domain-containing protein</fullName>
    </recommendedName>
</protein>
<comment type="caution">
    <text evidence="1">The sequence shown here is derived from an EMBL/GenBank/DDBJ whole genome shotgun (WGS) entry which is preliminary data.</text>
</comment>
<accession>A0AA88LC82</accession>
<sequence length="144" mass="16268">MVVFLPNITKDIENMIGSCNTCASMAHNQARESMIASPIPTYPLEHVGTDIFEFMGIKYLTTDDCYSRFIELDKQLLNLKPILPDTAYQRPLHQTMAPSFHQKSSKISWINGALSTIHPPPSIPSLMDSARSQYRQQNGSWPKL</sequence>
<dbReference type="PANTHER" id="PTHR37984">
    <property type="entry name" value="PROTEIN CBG26694"/>
    <property type="match status" value="1"/>
</dbReference>
<gene>
    <name evidence="1" type="ORF">QYM36_004637</name>
</gene>
<name>A0AA88LC82_ARTSF</name>
<dbReference type="Proteomes" id="UP001187531">
    <property type="component" value="Unassembled WGS sequence"/>
</dbReference>
<keyword evidence="2" id="KW-1185">Reference proteome</keyword>
<dbReference type="PANTHER" id="PTHR37984:SF9">
    <property type="entry name" value="INTEGRASE CATALYTIC DOMAIN-CONTAINING PROTEIN"/>
    <property type="match status" value="1"/>
</dbReference>